<reference evidence="1 2" key="1">
    <citation type="submission" date="2011-02" db="EMBL/GenBank/DDBJ databases">
        <authorList>
            <person name="Weinstock G."/>
            <person name="Sodergren E."/>
            <person name="Clifton S."/>
            <person name="Fulton L."/>
            <person name="Fulton B."/>
            <person name="Courtney L."/>
            <person name="Fronick C."/>
            <person name="Harrison M."/>
            <person name="Strong C."/>
            <person name="Farmer C."/>
            <person name="Delahaunty K."/>
            <person name="Markovic C."/>
            <person name="Hall O."/>
            <person name="Minx P."/>
            <person name="Tomlinson C."/>
            <person name="Mitreva M."/>
            <person name="Hou S."/>
            <person name="Chen J."/>
            <person name="Wollam A."/>
            <person name="Pepin K.H."/>
            <person name="Johnson M."/>
            <person name="Bhonagiri V."/>
            <person name="Zhang X."/>
            <person name="Suruliraj S."/>
            <person name="Warren W."/>
            <person name="Chinwalla A."/>
            <person name="Mardis E.R."/>
            <person name="Wilson R.K."/>
        </authorList>
    </citation>
    <scope>NUCLEOTIDE SEQUENCE [LARGE SCALE GENOMIC DNA]</scope>
    <source>
        <strain evidence="1 2">YIT 12057</strain>
    </source>
</reference>
<comment type="caution">
    <text evidence="1">The sequence shown here is derived from an EMBL/GenBank/DDBJ whole genome shotgun (WGS) entry which is preliminary data.</text>
</comment>
<accession>F3PYQ5</accession>
<dbReference type="EMBL" id="AFBN01000115">
    <property type="protein sequence ID" value="EGF49325.1"/>
    <property type="molecule type" value="Genomic_DNA"/>
</dbReference>
<dbReference type="AlphaFoldDB" id="F3PYQ5"/>
<protein>
    <submittedName>
        <fullName evidence="1">Uncharacterized protein</fullName>
    </submittedName>
</protein>
<evidence type="ECO:0000313" key="2">
    <source>
        <dbReference type="Proteomes" id="UP000003416"/>
    </source>
</evidence>
<organism evidence="1 2">
    <name type="scientific">Bacteroides fluxus YIT 12057</name>
    <dbReference type="NCBI Taxonomy" id="763034"/>
    <lineage>
        <taxon>Bacteria</taxon>
        <taxon>Pseudomonadati</taxon>
        <taxon>Bacteroidota</taxon>
        <taxon>Bacteroidia</taxon>
        <taxon>Bacteroidales</taxon>
        <taxon>Bacteroidaceae</taxon>
        <taxon>Bacteroides</taxon>
    </lineage>
</organism>
<gene>
    <name evidence="1" type="ORF">HMPREF9446_03961</name>
</gene>
<name>F3PYQ5_9BACE</name>
<evidence type="ECO:0000313" key="1">
    <source>
        <dbReference type="EMBL" id="EGF49325.1"/>
    </source>
</evidence>
<sequence length="61" mass="7755">MFWLYKFVHLRLSTWRNYGIISVKQIFPYENPFFIRIYLTFYWYIQEICTNLLCMVAKRYI</sequence>
<dbReference type="Proteomes" id="UP000003416">
    <property type="component" value="Unassembled WGS sequence"/>
</dbReference>
<dbReference type="HOGENOM" id="CLU_2912745_0_0_10"/>
<keyword evidence="2" id="KW-1185">Reference proteome</keyword>
<proteinExistence type="predicted"/>